<sequence length="282" mass="31371">MPAGRLHRVDGISLHVLEAGPEDGPLVILLHGFPEFSHGWRHQVGRLAEAGFRVVVPDQRGYGRSDKPEGIGAYRIPHLAADVLGLAGAYGRERFHLAGHDWGGIVAFWLAGRHPERIDRLVIVNAPHPDAVRPFIRRHPAQLLRSSYVALFQLPGLPERLLAARDFLPLRRALAGTSRPGAFAERDLELYREAWARPGALAAMLNWYRALVQRRLPPAGRIRVPTRILWGRRDVALAPGLAEASLAMCDEGRIVWFDDATHWVLHEEPQAIAAEMVSFFGA</sequence>
<name>A0A849HUL7_9HYPH</name>
<dbReference type="AlphaFoldDB" id="A0A849HUL7"/>
<dbReference type="GO" id="GO:0016787">
    <property type="term" value="F:hydrolase activity"/>
    <property type="evidence" value="ECO:0007669"/>
    <property type="project" value="UniProtKB-KW"/>
</dbReference>
<reference evidence="3 4" key="1">
    <citation type="submission" date="2020-04" db="EMBL/GenBank/DDBJ databases">
        <title>Enterovirga sp. isolate from soil.</title>
        <authorList>
            <person name="Chea S."/>
            <person name="Kim D.-U."/>
        </authorList>
    </citation>
    <scope>NUCLEOTIDE SEQUENCE [LARGE SCALE GENOMIC DNA]</scope>
    <source>
        <strain evidence="3 4">DB1703</strain>
    </source>
</reference>
<dbReference type="InterPro" id="IPR000073">
    <property type="entry name" value="AB_hydrolase_1"/>
</dbReference>
<dbReference type="Gene3D" id="3.40.50.1820">
    <property type="entry name" value="alpha/beta hydrolase"/>
    <property type="match status" value="1"/>
</dbReference>
<proteinExistence type="predicted"/>
<evidence type="ECO:0000313" key="3">
    <source>
        <dbReference type="EMBL" id="NNM70802.1"/>
    </source>
</evidence>
<dbReference type="InterPro" id="IPR029058">
    <property type="entry name" value="AB_hydrolase_fold"/>
</dbReference>
<gene>
    <name evidence="3" type="ORF">HJG44_00110</name>
</gene>
<dbReference type="RefSeq" id="WP_171216340.1">
    <property type="nucleotide sequence ID" value="NZ_JABEPP010000001.1"/>
</dbReference>
<keyword evidence="1 3" id="KW-0378">Hydrolase</keyword>
<comment type="caution">
    <text evidence="3">The sequence shown here is derived from an EMBL/GenBank/DDBJ whole genome shotgun (WGS) entry which is preliminary data.</text>
</comment>
<evidence type="ECO:0000259" key="2">
    <source>
        <dbReference type="Pfam" id="PF00561"/>
    </source>
</evidence>
<accession>A0A849HUL7</accession>
<dbReference type="PANTHER" id="PTHR43329">
    <property type="entry name" value="EPOXIDE HYDROLASE"/>
    <property type="match status" value="1"/>
</dbReference>
<dbReference type="SUPFAM" id="SSF53474">
    <property type="entry name" value="alpha/beta-Hydrolases"/>
    <property type="match status" value="1"/>
</dbReference>
<dbReference type="PRINTS" id="PR00111">
    <property type="entry name" value="ABHYDROLASE"/>
</dbReference>
<dbReference type="EMBL" id="JABEPP010000001">
    <property type="protein sequence ID" value="NNM70802.1"/>
    <property type="molecule type" value="Genomic_DNA"/>
</dbReference>
<feature type="domain" description="AB hydrolase-1" evidence="2">
    <location>
        <begin position="25"/>
        <end position="269"/>
    </location>
</feature>
<organism evidence="3 4">
    <name type="scientific">Enterovirga aerilata</name>
    <dbReference type="NCBI Taxonomy" id="2730920"/>
    <lineage>
        <taxon>Bacteria</taxon>
        <taxon>Pseudomonadati</taxon>
        <taxon>Pseudomonadota</taxon>
        <taxon>Alphaproteobacteria</taxon>
        <taxon>Hyphomicrobiales</taxon>
        <taxon>Methylobacteriaceae</taxon>
        <taxon>Enterovirga</taxon>
    </lineage>
</organism>
<keyword evidence="4" id="KW-1185">Reference proteome</keyword>
<evidence type="ECO:0000256" key="1">
    <source>
        <dbReference type="ARBA" id="ARBA00022801"/>
    </source>
</evidence>
<evidence type="ECO:0000313" key="4">
    <source>
        <dbReference type="Proteomes" id="UP000564885"/>
    </source>
</evidence>
<dbReference type="InterPro" id="IPR000639">
    <property type="entry name" value="Epox_hydrolase-like"/>
</dbReference>
<dbReference type="PRINTS" id="PR00412">
    <property type="entry name" value="EPOXHYDRLASE"/>
</dbReference>
<dbReference type="Proteomes" id="UP000564885">
    <property type="component" value="Unassembled WGS sequence"/>
</dbReference>
<dbReference type="Pfam" id="PF00561">
    <property type="entry name" value="Abhydrolase_1"/>
    <property type="match status" value="1"/>
</dbReference>
<protein>
    <submittedName>
        <fullName evidence="3">Alpha/beta fold hydrolase</fullName>
    </submittedName>
</protein>